<dbReference type="InterPro" id="IPR058581">
    <property type="entry name" value="TM_HPP"/>
</dbReference>
<feature type="transmembrane region" description="Helical" evidence="1">
    <location>
        <begin position="93"/>
        <end position="114"/>
    </location>
</feature>
<evidence type="ECO:0000313" key="3">
    <source>
        <dbReference type="EMBL" id="SBW00208.1"/>
    </source>
</evidence>
<feature type="transmembrane region" description="Helical" evidence="1">
    <location>
        <begin position="120"/>
        <end position="138"/>
    </location>
</feature>
<feature type="transmembrane region" description="Helical" evidence="1">
    <location>
        <begin position="184"/>
        <end position="206"/>
    </location>
</feature>
<feature type="domain" description="HPP transmembrane region" evidence="2">
    <location>
        <begin position="62"/>
        <end position="217"/>
    </location>
</feature>
<evidence type="ECO:0000256" key="1">
    <source>
        <dbReference type="SAM" id="Phobius"/>
    </source>
</evidence>
<feature type="transmembrane region" description="Helical" evidence="1">
    <location>
        <begin position="60"/>
        <end position="81"/>
    </location>
</feature>
<name>A0A212JLC1_9DELT</name>
<protein>
    <submittedName>
        <fullName evidence="3">Transmembrane protein DDB_G0273707/DDB_G0273361</fullName>
    </submittedName>
</protein>
<dbReference type="Pfam" id="PF04982">
    <property type="entry name" value="TM_HPP"/>
    <property type="match status" value="1"/>
</dbReference>
<dbReference type="InterPro" id="IPR007065">
    <property type="entry name" value="HPP"/>
</dbReference>
<dbReference type="PANTHER" id="PTHR33741:SF5">
    <property type="entry name" value="TRANSMEMBRANE PROTEIN DDB_G0269096-RELATED"/>
    <property type="match status" value="1"/>
</dbReference>
<dbReference type="AlphaFoldDB" id="A0A212JLC1"/>
<keyword evidence="1" id="KW-1133">Transmembrane helix</keyword>
<keyword evidence="1 3" id="KW-0812">Transmembrane</keyword>
<organism evidence="3">
    <name type="scientific">uncultured delta proteobacterium</name>
    <dbReference type="NCBI Taxonomy" id="34034"/>
    <lineage>
        <taxon>Bacteria</taxon>
        <taxon>Deltaproteobacteria</taxon>
        <taxon>environmental samples</taxon>
    </lineage>
</organism>
<keyword evidence="1" id="KW-0472">Membrane</keyword>
<dbReference type="PANTHER" id="PTHR33741">
    <property type="entry name" value="TRANSMEMBRANE PROTEIN DDB_G0269096-RELATED"/>
    <property type="match status" value="1"/>
</dbReference>
<reference evidence="3" key="1">
    <citation type="submission" date="2016-04" db="EMBL/GenBank/DDBJ databases">
        <authorList>
            <person name="Evans L.H."/>
            <person name="Alamgir A."/>
            <person name="Owens N."/>
            <person name="Weber N.D."/>
            <person name="Virtaneva K."/>
            <person name="Barbian K."/>
            <person name="Babar A."/>
            <person name="Rosenke K."/>
        </authorList>
    </citation>
    <scope>NUCLEOTIDE SEQUENCE</scope>
    <source>
        <strain evidence="3">86</strain>
    </source>
</reference>
<gene>
    <name evidence="3" type="ORF">KL86DPRO_11743</name>
</gene>
<accession>A0A212JLC1</accession>
<evidence type="ECO:0000259" key="2">
    <source>
        <dbReference type="Pfam" id="PF04982"/>
    </source>
</evidence>
<dbReference type="EMBL" id="FLUQ01000001">
    <property type="protein sequence ID" value="SBW00208.1"/>
    <property type="molecule type" value="Genomic_DNA"/>
</dbReference>
<sequence>MRIHRTTSQDVWNRVKTARRVLRDRHHCPPDRDPARHKVRVRAKAYFAKMRGMPGKGTEIFPVEILWSFIGSLAGMTVLALVNTEVFGRADNLLLMGTFGASAMLLFGAPQVPFAQPRNVIGGHVVSALVGITVYTLCGESSLVGPALGVAGAIAAMHATGTLHPPGGGTALMMATGDQSVIQYGYLAVLFPVATATIVLVAVALITNNLARDRRYPVSWW</sequence>
<proteinExistence type="predicted"/>